<feature type="transmembrane region" description="Helical" evidence="1">
    <location>
        <begin position="107"/>
        <end position="129"/>
    </location>
</feature>
<dbReference type="Proteomes" id="UP000318864">
    <property type="component" value="Unassembled WGS sequence"/>
</dbReference>
<evidence type="ECO:0000313" key="2">
    <source>
        <dbReference type="EMBL" id="THE64578.1"/>
    </source>
</evidence>
<proteinExistence type="predicted"/>
<dbReference type="RefSeq" id="WP_141464964.1">
    <property type="nucleotide sequence ID" value="NZ_RBZW01000031.1"/>
</dbReference>
<evidence type="ECO:0000256" key="1">
    <source>
        <dbReference type="SAM" id="Phobius"/>
    </source>
</evidence>
<protein>
    <submittedName>
        <fullName evidence="2">Uncharacterized protein</fullName>
    </submittedName>
</protein>
<keyword evidence="1" id="KW-0472">Membrane</keyword>
<feature type="transmembrane region" description="Helical" evidence="1">
    <location>
        <begin position="21"/>
        <end position="39"/>
    </location>
</feature>
<reference evidence="2 3" key="1">
    <citation type="submission" date="2018-10" db="EMBL/GenBank/DDBJ databases">
        <title>Natronolimnobius sp. XQ-INN 246 isolated from Inner Mongolia Autonomous Region of China.</title>
        <authorList>
            <person name="Xue Q."/>
        </authorList>
    </citation>
    <scope>NUCLEOTIDE SEQUENCE [LARGE SCALE GENOMIC DNA]</scope>
    <source>
        <strain evidence="2 3">XQ-INN 246</strain>
    </source>
</reference>
<feature type="transmembrane region" description="Helical" evidence="1">
    <location>
        <begin position="59"/>
        <end position="76"/>
    </location>
</feature>
<evidence type="ECO:0000313" key="3">
    <source>
        <dbReference type="Proteomes" id="UP000318864"/>
    </source>
</evidence>
<keyword evidence="3" id="KW-1185">Reference proteome</keyword>
<dbReference type="OrthoDB" id="86287at2157"/>
<dbReference type="AlphaFoldDB" id="A0A4S3TPR3"/>
<sequence>MSRVRTIARADLERCFRSRTVVVATVVFVAVATVTWLPWLFSPHAQADDRPLLLALRQVTLWTSLFALVLGAVSLTDTADSSQFRTDTSPSGAGILEAVLGTLLGRLIFLAGVCTILVAVLAALIGVYLESVAPASIVGGLLALVLFGGAWLGLTVGLSAWLETVTRTVGVAIGCLVVLGFLWHQTAVALVSVLLTGGSTPPVEGPTLLASLEEPTWYLYATRVSPFDAVEGAIYYLPRTLEVAVGGSTTAPHLPNLFGLAVLGLWTIGPVLVGQRLAKR</sequence>
<keyword evidence="1" id="KW-1133">Transmembrane helix</keyword>
<dbReference type="EMBL" id="RBZW01000031">
    <property type="protein sequence ID" value="THE64578.1"/>
    <property type="molecule type" value="Genomic_DNA"/>
</dbReference>
<feature type="transmembrane region" description="Helical" evidence="1">
    <location>
        <begin position="135"/>
        <end position="162"/>
    </location>
</feature>
<comment type="caution">
    <text evidence="2">The sequence shown here is derived from an EMBL/GenBank/DDBJ whole genome shotgun (WGS) entry which is preliminary data.</text>
</comment>
<keyword evidence="1" id="KW-0812">Transmembrane</keyword>
<gene>
    <name evidence="2" type="ORF">D8Y22_12180</name>
</gene>
<organism evidence="2 3">
    <name type="scientific">Salinadaptatus halalkaliphilus</name>
    <dbReference type="NCBI Taxonomy" id="2419781"/>
    <lineage>
        <taxon>Archaea</taxon>
        <taxon>Methanobacteriati</taxon>
        <taxon>Methanobacteriota</taxon>
        <taxon>Stenosarchaea group</taxon>
        <taxon>Halobacteria</taxon>
        <taxon>Halobacteriales</taxon>
        <taxon>Natrialbaceae</taxon>
        <taxon>Salinadaptatus</taxon>
    </lineage>
</organism>
<feature type="transmembrane region" description="Helical" evidence="1">
    <location>
        <begin position="169"/>
        <end position="195"/>
    </location>
</feature>
<name>A0A4S3TPR3_9EURY</name>
<accession>A0A4S3TPR3</accession>
<feature type="transmembrane region" description="Helical" evidence="1">
    <location>
        <begin position="257"/>
        <end position="274"/>
    </location>
</feature>